<dbReference type="AlphaFoldDB" id="A0AAJ0AHY9"/>
<organism evidence="9 10">
    <name type="scientific">Colletotrichum godetiae</name>
    <dbReference type="NCBI Taxonomy" id="1209918"/>
    <lineage>
        <taxon>Eukaryota</taxon>
        <taxon>Fungi</taxon>
        <taxon>Dikarya</taxon>
        <taxon>Ascomycota</taxon>
        <taxon>Pezizomycotina</taxon>
        <taxon>Sordariomycetes</taxon>
        <taxon>Hypocreomycetidae</taxon>
        <taxon>Glomerellales</taxon>
        <taxon>Glomerellaceae</taxon>
        <taxon>Colletotrichum</taxon>
        <taxon>Colletotrichum acutatum species complex</taxon>
    </lineage>
</organism>
<dbReference type="GO" id="GO:0000981">
    <property type="term" value="F:DNA-binding transcription factor activity, RNA polymerase II-specific"/>
    <property type="evidence" value="ECO:0007669"/>
    <property type="project" value="InterPro"/>
</dbReference>
<evidence type="ECO:0000313" key="10">
    <source>
        <dbReference type="Proteomes" id="UP001224890"/>
    </source>
</evidence>
<evidence type="ECO:0000256" key="4">
    <source>
        <dbReference type="ARBA" id="ARBA00023125"/>
    </source>
</evidence>
<dbReference type="InterPro" id="IPR036864">
    <property type="entry name" value="Zn2-C6_fun-type_DNA-bd_sf"/>
</dbReference>
<feature type="compositionally biased region" description="Polar residues" evidence="7">
    <location>
        <begin position="105"/>
        <end position="133"/>
    </location>
</feature>
<dbReference type="GeneID" id="85465086"/>
<feature type="domain" description="Zn(2)-C6 fungal-type" evidence="8">
    <location>
        <begin position="21"/>
        <end position="52"/>
    </location>
</feature>
<evidence type="ECO:0000256" key="3">
    <source>
        <dbReference type="ARBA" id="ARBA00023015"/>
    </source>
</evidence>
<dbReference type="SUPFAM" id="SSF57701">
    <property type="entry name" value="Zn2/Cys6 DNA-binding domain"/>
    <property type="match status" value="1"/>
</dbReference>
<dbReference type="PROSITE" id="PS00463">
    <property type="entry name" value="ZN2_CY6_FUNGAL_1"/>
    <property type="match status" value="1"/>
</dbReference>
<dbReference type="Gene3D" id="4.10.240.10">
    <property type="entry name" value="Zn(2)-C6 fungal-type DNA-binding domain"/>
    <property type="match status" value="1"/>
</dbReference>
<dbReference type="SMART" id="SM00066">
    <property type="entry name" value="GAL4"/>
    <property type="match status" value="1"/>
</dbReference>
<dbReference type="CDD" id="cd00067">
    <property type="entry name" value="GAL4"/>
    <property type="match status" value="1"/>
</dbReference>
<evidence type="ECO:0000256" key="1">
    <source>
        <dbReference type="ARBA" id="ARBA00022723"/>
    </source>
</evidence>
<dbReference type="Pfam" id="PF04082">
    <property type="entry name" value="Fungal_trans"/>
    <property type="match status" value="1"/>
</dbReference>
<proteinExistence type="predicted"/>
<dbReference type="CDD" id="cd12148">
    <property type="entry name" value="fungal_TF_MHR"/>
    <property type="match status" value="1"/>
</dbReference>
<comment type="caution">
    <text evidence="9">The sequence shown here is derived from an EMBL/GenBank/DDBJ whole genome shotgun (WGS) entry which is preliminary data.</text>
</comment>
<keyword evidence="4" id="KW-0238">DNA-binding</keyword>
<keyword evidence="2" id="KW-0862">Zinc</keyword>
<dbReference type="PANTHER" id="PTHR47171:SF1">
    <property type="entry name" value="ZN(II)2CYS6 TRANSCRIPTION FACTOR (EUROFUNG)"/>
    <property type="match status" value="1"/>
</dbReference>
<dbReference type="RefSeq" id="XP_060428235.1">
    <property type="nucleotide sequence ID" value="XM_060580560.1"/>
</dbReference>
<dbReference type="EMBL" id="JAHMHR010000027">
    <property type="protein sequence ID" value="KAK1674232.1"/>
    <property type="molecule type" value="Genomic_DNA"/>
</dbReference>
<gene>
    <name evidence="9" type="ORF">BDP55DRAFT_746732</name>
</gene>
<evidence type="ECO:0000256" key="2">
    <source>
        <dbReference type="ARBA" id="ARBA00022833"/>
    </source>
</evidence>
<evidence type="ECO:0000313" key="9">
    <source>
        <dbReference type="EMBL" id="KAK1674232.1"/>
    </source>
</evidence>
<dbReference type="Proteomes" id="UP001224890">
    <property type="component" value="Unassembled WGS sequence"/>
</dbReference>
<keyword evidence="10" id="KW-1185">Reference proteome</keyword>
<feature type="compositionally biased region" description="Polar residues" evidence="7">
    <location>
        <begin position="68"/>
        <end position="83"/>
    </location>
</feature>
<reference evidence="9" key="1">
    <citation type="submission" date="2021-06" db="EMBL/GenBank/DDBJ databases">
        <title>Comparative genomics, transcriptomics and evolutionary studies reveal genomic signatures of adaptation to plant cell wall in hemibiotrophic fungi.</title>
        <authorList>
            <consortium name="DOE Joint Genome Institute"/>
            <person name="Baroncelli R."/>
            <person name="Diaz J.F."/>
            <person name="Benocci T."/>
            <person name="Peng M."/>
            <person name="Battaglia E."/>
            <person name="Haridas S."/>
            <person name="Andreopoulos W."/>
            <person name="Labutti K."/>
            <person name="Pangilinan J."/>
            <person name="Floch G.L."/>
            <person name="Makela M.R."/>
            <person name="Henrissat B."/>
            <person name="Grigoriev I.V."/>
            <person name="Crouch J.A."/>
            <person name="De Vries R.P."/>
            <person name="Sukno S.A."/>
            <person name="Thon M.R."/>
        </authorList>
    </citation>
    <scope>NUCLEOTIDE SEQUENCE</scope>
    <source>
        <strain evidence="9">CBS 193.32</strain>
    </source>
</reference>
<evidence type="ECO:0000259" key="8">
    <source>
        <dbReference type="PROSITE" id="PS50048"/>
    </source>
</evidence>
<dbReference type="GO" id="GO:0008270">
    <property type="term" value="F:zinc ion binding"/>
    <property type="evidence" value="ECO:0007669"/>
    <property type="project" value="InterPro"/>
</dbReference>
<name>A0AAJ0AHY9_9PEZI</name>
<dbReference type="GO" id="GO:0003677">
    <property type="term" value="F:DNA binding"/>
    <property type="evidence" value="ECO:0007669"/>
    <property type="project" value="UniProtKB-KW"/>
</dbReference>
<dbReference type="InterPro" id="IPR052073">
    <property type="entry name" value="Amide_Lactam_Regulators"/>
</dbReference>
<dbReference type="PANTHER" id="PTHR47171">
    <property type="entry name" value="FARA-RELATED"/>
    <property type="match status" value="1"/>
</dbReference>
<protein>
    <submittedName>
        <fullName evidence="9">Fungal-specific transcription factor domain-containing protein</fullName>
    </submittedName>
</protein>
<accession>A0AAJ0AHY9</accession>
<dbReference type="PROSITE" id="PS50048">
    <property type="entry name" value="ZN2_CY6_FUNGAL_2"/>
    <property type="match status" value="1"/>
</dbReference>
<evidence type="ECO:0000256" key="6">
    <source>
        <dbReference type="ARBA" id="ARBA00023242"/>
    </source>
</evidence>
<dbReference type="InterPro" id="IPR001138">
    <property type="entry name" value="Zn2Cys6_DnaBD"/>
</dbReference>
<evidence type="ECO:0000256" key="5">
    <source>
        <dbReference type="ARBA" id="ARBA00023163"/>
    </source>
</evidence>
<dbReference type="InterPro" id="IPR007219">
    <property type="entry name" value="XnlR_reg_dom"/>
</dbReference>
<keyword evidence="3" id="KW-0805">Transcription regulation</keyword>
<keyword evidence="6" id="KW-0539">Nucleus</keyword>
<dbReference type="Pfam" id="PF00172">
    <property type="entry name" value="Zn_clus"/>
    <property type="match status" value="1"/>
</dbReference>
<sequence length="710" mass="79757">MSGSSPSTSTVKPGGDRARVACKACRSRRVKCDAGDSHPCWQCRTRQIPCELVESRRGKYIRKKRNLQQKQSRAQSPQVQPARTDQGPAEQETEGPIEVFIEDGSFTNSPVTSDGISNDGQLQPSQAQKNQRQHPCSVDLSLSYIVEVVHRPKDGSTEPVKVHYPIPACIADQSAYNHAPKVIETISLQEALAMPAPHIADQLIRPFFEIMHPAYPVFDRESFSRQYRQGQASPLVLQAIFLLGFTVCDDSLIEEAGFSDRATARRTHYLRAKALYDAEYESDHMNLVAVMLLLGFWWAGPEDQKDNCYWVNCAATMAQSLGMHRSMSHSALSPRMRSLRKRIWWAIYTRDRHTAAAFGRPCRIRDEDCDIEPLIEEDFEFDKNGDERLIPAQHKYHVSYVMEMARLTTILGDIIVSEFSPRRAMIEKYEAKSLKKELRRWNSSLPEHLSPAPLDGSLGASFWASMVQFTYQYCHILLFRPKAIDNLTPAEAERDKQARMAADAITRNAEDLLAAETIRSAQIHLVPTLFGALSIHTIVICRKDPIRRQLAENKSRQCLLALSQLSKSWPVRLWISKSFVSLMRRLTGQGSIVNVTSSIVGILIGITSVKTVQTLTESQHGPNYRTFAPQYAGEETNPAMLNSFHSTGEVGTETAGLNAAQPEAPPGQESFHQATDQMFYDTFWADYLDNTFDVDLLIHSHSGFPSNPSG</sequence>
<dbReference type="GO" id="GO:0006351">
    <property type="term" value="P:DNA-templated transcription"/>
    <property type="evidence" value="ECO:0007669"/>
    <property type="project" value="InterPro"/>
</dbReference>
<keyword evidence="1" id="KW-0479">Metal-binding</keyword>
<dbReference type="SMART" id="SM00906">
    <property type="entry name" value="Fungal_trans"/>
    <property type="match status" value="1"/>
</dbReference>
<keyword evidence="5" id="KW-0804">Transcription</keyword>
<feature type="region of interest" description="Disordered" evidence="7">
    <location>
        <begin position="62"/>
        <end position="133"/>
    </location>
</feature>
<evidence type="ECO:0000256" key="7">
    <source>
        <dbReference type="SAM" id="MobiDB-lite"/>
    </source>
</evidence>